<organism evidence="6 7">
    <name type="scientific">Roseovarius marisflavi</name>
    <dbReference type="NCBI Taxonomy" id="1054996"/>
    <lineage>
        <taxon>Bacteria</taxon>
        <taxon>Pseudomonadati</taxon>
        <taxon>Pseudomonadota</taxon>
        <taxon>Alphaproteobacteria</taxon>
        <taxon>Rhodobacterales</taxon>
        <taxon>Roseobacteraceae</taxon>
        <taxon>Roseovarius</taxon>
    </lineage>
</organism>
<dbReference type="InterPro" id="IPR005814">
    <property type="entry name" value="Aminotrans_3"/>
</dbReference>
<dbReference type="Gene3D" id="3.90.1150.10">
    <property type="entry name" value="Aspartate Aminotransferase, domain 1"/>
    <property type="match status" value="1"/>
</dbReference>
<proteinExistence type="inferred from homology"/>
<protein>
    <submittedName>
        <fullName evidence="6">Adenosylmethionine-8-amino-7-oxononanoate aminotransferase</fullName>
    </submittedName>
</protein>
<dbReference type="OrthoDB" id="9801834at2"/>
<dbReference type="RefSeq" id="WP_073196017.1">
    <property type="nucleotide sequence ID" value="NZ_FRBN01000004.1"/>
</dbReference>
<dbReference type="InterPro" id="IPR015422">
    <property type="entry name" value="PyrdxlP-dep_Trfase_small"/>
</dbReference>
<dbReference type="InterPro" id="IPR015421">
    <property type="entry name" value="PyrdxlP-dep_Trfase_major"/>
</dbReference>
<dbReference type="GO" id="GO:0030170">
    <property type="term" value="F:pyridoxal phosphate binding"/>
    <property type="evidence" value="ECO:0007669"/>
    <property type="project" value="InterPro"/>
</dbReference>
<keyword evidence="6" id="KW-0808">Transferase</keyword>
<dbReference type="STRING" id="1054996.SAMN05444414_104129"/>
<evidence type="ECO:0000256" key="4">
    <source>
        <dbReference type="ARBA" id="ARBA00022898"/>
    </source>
</evidence>
<dbReference type="FunFam" id="3.40.640.10:FF:000004">
    <property type="entry name" value="Acetylornithine aminotransferase"/>
    <property type="match status" value="1"/>
</dbReference>
<dbReference type="Gene3D" id="3.40.640.10">
    <property type="entry name" value="Type I PLP-dependent aspartate aminotransferase-like (Major domain)"/>
    <property type="match status" value="1"/>
</dbReference>
<dbReference type="Proteomes" id="UP000184191">
    <property type="component" value="Unassembled WGS sequence"/>
</dbReference>
<evidence type="ECO:0000256" key="2">
    <source>
        <dbReference type="ARBA" id="ARBA00008954"/>
    </source>
</evidence>
<evidence type="ECO:0000256" key="5">
    <source>
        <dbReference type="RuleBase" id="RU003560"/>
    </source>
</evidence>
<dbReference type="CDD" id="cd00610">
    <property type="entry name" value="OAT_like"/>
    <property type="match status" value="1"/>
</dbReference>
<evidence type="ECO:0000313" key="7">
    <source>
        <dbReference type="Proteomes" id="UP000184191"/>
    </source>
</evidence>
<evidence type="ECO:0000256" key="1">
    <source>
        <dbReference type="ARBA" id="ARBA00001933"/>
    </source>
</evidence>
<keyword evidence="7" id="KW-1185">Reference proteome</keyword>
<gene>
    <name evidence="6" type="ORF">SAMN05444414_104129</name>
</gene>
<sequence length="450" mass="49243">MSAKPSHLFYQGRERKPVLDQARGVYMWDVDGKRYLDGSSGAMVCNIGHSNENVLEAMRRQMEKSTFGYRLHFETEASEKLASKTAALTPEGLNRVFFVSGGSEAVESAIKLARQYALAVGQGSRWKVISRSPSYHGCTLGALAITGYAPLTKPFEPMMQMMPKVPAPRAYLDGLDPDDIATGHHYANMLEAQILAEGPESVLAFIVEPVGGASTGALVPPRGYMERVQEICRQYGVLFILDEVMTGAGRTGKFLASEHWKLEPDIMVMSKGFAAGYMPLGGMVAHERLVEPVLDAGGFLHGFTYAGNPLACAAGLAVIDEIERLGLVKNSALMGDKLVTRLRGLMDRHAIIGDVRGMGLLTAFEFMADRTTKAPLPKELRAFDRFVQIAYDKGLIVYSRRTRDGVEGDHILVCPPMIVNETHLDEITEMLDAALAQFTAEIRPSLDKIA</sequence>
<dbReference type="SUPFAM" id="SSF53383">
    <property type="entry name" value="PLP-dependent transferases"/>
    <property type="match status" value="1"/>
</dbReference>
<comment type="similarity">
    <text evidence="2 5">Belongs to the class-III pyridoxal-phosphate-dependent aminotransferase family.</text>
</comment>
<accession>A0A1M6XI52</accession>
<dbReference type="PROSITE" id="PS00600">
    <property type="entry name" value="AA_TRANSFER_CLASS_3"/>
    <property type="match status" value="1"/>
</dbReference>
<dbReference type="PIRSF" id="PIRSF000521">
    <property type="entry name" value="Transaminase_4ab_Lys_Orn"/>
    <property type="match status" value="1"/>
</dbReference>
<keyword evidence="3 6" id="KW-0032">Aminotransferase</keyword>
<name>A0A1M6XI52_9RHOB</name>
<comment type="cofactor">
    <cofactor evidence="1">
        <name>pyridoxal 5'-phosphate</name>
        <dbReference type="ChEBI" id="CHEBI:597326"/>
    </cofactor>
</comment>
<dbReference type="PANTHER" id="PTHR43094:SF1">
    <property type="entry name" value="AMINOTRANSFERASE CLASS-III"/>
    <property type="match status" value="1"/>
</dbReference>
<reference evidence="7" key="1">
    <citation type="submission" date="2016-11" db="EMBL/GenBank/DDBJ databases">
        <authorList>
            <person name="Varghese N."/>
            <person name="Submissions S."/>
        </authorList>
    </citation>
    <scope>NUCLEOTIDE SEQUENCE [LARGE SCALE GENOMIC DNA]</scope>
    <source>
        <strain evidence="7">DSM 29327</strain>
    </source>
</reference>
<dbReference type="GO" id="GO:0008483">
    <property type="term" value="F:transaminase activity"/>
    <property type="evidence" value="ECO:0007669"/>
    <property type="project" value="UniProtKB-KW"/>
</dbReference>
<dbReference type="PANTHER" id="PTHR43094">
    <property type="entry name" value="AMINOTRANSFERASE"/>
    <property type="match status" value="1"/>
</dbReference>
<dbReference type="InterPro" id="IPR015424">
    <property type="entry name" value="PyrdxlP-dep_Trfase"/>
</dbReference>
<dbReference type="Pfam" id="PF00202">
    <property type="entry name" value="Aminotran_3"/>
    <property type="match status" value="1"/>
</dbReference>
<evidence type="ECO:0000313" key="6">
    <source>
        <dbReference type="EMBL" id="SHL05664.1"/>
    </source>
</evidence>
<keyword evidence="4 5" id="KW-0663">Pyridoxal phosphate</keyword>
<dbReference type="AlphaFoldDB" id="A0A1M6XI52"/>
<dbReference type="EMBL" id="FRBN01000004">
    <property type="protein sequence ID" value="SHL05664.1"/>
    <property type="molecule type" value="Genomic_DNA"/>
</dbReference>
<evidence type="ECO:0000256" key="3">
    <source>
        <dbReference type="ARBA" id="ARBA00022576"/>
    </source>
</evidence>
<dbReference type="InterPro" id="IPR049704">
    <property type="entry name" value="Aminotrans_3_PPA_site"/>
</dbReference>